<evidence type="ECO:0000256" key="8">
    <source>
        <dbReference type="ARBA" id="ARBA00022989"/>
    </source>
</evidence>
<evidence type="ECO:0000256" key="2">
    <source>
        <dbReference type="ARBA" id="ARBA00004370"/>
    </source>
</evidence>
<evidence type="ECO:0000256" key="15">
    <source>
        <dbReference type="SAM" id="Phobius"/>
    </source>
</evidence>
<evidence type="ECO:0000256" key="11">
    <source>
        <dbReference type="ARBA" id="ARBA00023033"/>
    </source>
</evidence>
<gene>
    <name evidence="16" type="ORF">GGX14DRAFT_671461</name>
</gene>
<evidence type="ECO:0000256" key="6">
    <source>
        <dbReference type="ARBA" id="ARBA00022692"/>
    </source>
</evidence>
<dbReference type="GO" id="GO:0020037">
    <property type="term" value="F:heme binding"/>
    <property type="evidence" value="ECO:0007669"/>
    <property type="project" value="InterPro"/>
</dbReference>
<organism evidence="16 17">
    <name type="scientific">Mycena pura</name>
    <dbReference type="NCBI Taxonomy" id="153505"/>
    <lineage>
        <taxon>Eukaryota</taxon>
        <taxon>Fungi</taxon>
        <taxon>Dikarya</taxon>
        <taxon>Basidiomycota</taxon>
        <taxon>Agaricomycotina</taxon>
        <taxon>Agaricomycetes</taxon>
        <taxon>Agaricomycetidae</taxon>
        <taxon>Agaricales</taxon>
        <taxon>Marasmiineae</taxon>
        <taxon>Mycenaceae</taxon>
        <taxon>Mycena</taxon>
    </lineage>
</organism>
<keyword evidence="6 15" id="KW-0812">Transmembrane</keyword>
<keyword evidence="7 13" id="KW-0479">Metal-binding</keyword>
<sequence>MATIRHLSAIDVLFLAVALWLIAKVIRRFTRARGTVLNGPPSESLLFGLSRRMANADDGGVLTQEWAEKYGPVFQVPAIFGARRTILCDPKAVNHFYSSERSVYVKIEFARVVIANLFGRGLLWAEGESHKRQRKALTPAFTNASIRRLTDVFYDSAYKLKGYWDTIIDNASPNGAVIDVQHWMNRVALDSIGIAGFGHDFHTLDGEVSAVAAAFDSLSFERKGMFSDLLFLLSFPLPFIARLPTKRNRNFSILRLTMSAIADDLLEKTRHEKKADVPDDTRDRSLIGLLIKAEEEDNTGLHMDSSEVLAQMVRRLPNVLLLAGYETTSISLTWALIELARNPEQQAKLREDLAQFTEGDPTWDQLVSGLSYLDAVVLETLRMHPPLADTTRKACVDDVLPVSEPLTLPSGEVVDSVFIPKGATVTVSIRYMNQSTALWGPDAREFKPARWLTLPGDALRAKEIQGHRHLVTFLEGPRVCLGKQFALAEFKAVLSVLIRNYAFELPDGPNTELAKHPGLLPRPTVKGGPGARMPMRVRRVE</sequence>
<dbReference type="PANTHER" id="PTHR24305">
    <property type="entry name" value="CYTOCHROME P450"/>
    <property type="match status" value="1"/>
</dbReference>
<dbReference type="InterPro" id="IPR002401">
    <property type="entry name" value="Cyt_P450_E_grp-I"/>
</dbReference>
<evidence type="ECO:0000256" key="10">
    <source>
        <dbReference type="ARBA" id="ARBA00023004"/>
    </source>
</evidence>
<evidence type="ECO:0000256" key="5">
    <source>
        <dbReference type="ARBA" id="ARBA00022617"/>
    </source>
</evidence>
<feature type="region of interest" description="Disordered" evidence="14">
    <location>
        <begin position="514"/>
        <end position="541"/>
    </location>
</feature>
<evidence type="ECO:0000256" key="7">
    <source>
        <dbReference type="ARBA" id="ARBA00022723"/>
    </source>
</evidence>
<comment type="pathway">
    <text evidence="3">Secondary metabolite biosynthesis; terpenoid biosynthesis.</text>
</comment>
<comment type="caution">
    <text evidence="16">The sequence shown here is derived from an EMBL/GenBank/DDBJ whole genome shotgun (WGS) entry which is preliminary data.</text>
</comment>
<dbReference type="PRINTS" id="PR00463">
    <property type="entry name" value="EP450I"/>
</dbReference>
<evidence type="ECO:0000256" key="12">
    <source>
        <dbReference type="ARBA" id="ARBA00023136"/>
    </source>
</evidence>
<accession>A0AAD6UWW7</accession>
<keyword evidence="5 13" id="KW-0349">Heme</keyword>
<evidence type="ECO:0000256" key="13">
    <source>
        <dbReference type="PIRSR" id="PIRSR602401-1"/>
    </source>
</evidence>
<dbReference type="GO" id="GO:0016705">
    <property type="term" value="F:oxidoreductase activity, acting on paired donors, with incorporation or reduction of molecular oxygen"/>
    <property type="evidence" value="ECO:0007669"/>
    <property type="project" value="InterPro"/>
</dbReference>
<evidence type="ECO:0000256" key="1">
    <source>
        <dbReference type="ARBA" id="ARBA00001971"/>
    </source>
</evidence>
<dbReference type="GO" id="GO:0004497">
    <property type="term" value="F:monooxygenase activity"/>
    <property type="evidence" value="ECO:0007669"/>
    <property type="project" value="UniProtKB-KW"/>
</dbReference>
<feature type="binding site" description="axial binding residue" evidence="13">
    <location>
        <position position="480"/>
    </location>
    <ligand>
        <name>heme</name>
        <dbReference type="ChEBI" id="CHEBI:30413"/>
    </ligand>
    <ligandPart>
        <name>Fe</name>
        <dbReference type="ChEBI" id="CHEBI:18248"/>
    </ligandPart>
</feature>
<keyword evidence="10 13" id="KW-0408">Iron</keyword>
<evidence type="ECO:0000256" key="4">
    <source>
        <dbReference type="ARBA" id="ARBA00010617"/>
    </source>
</evidence>
<evidence type="ECO:0000313" key="16">
    <source>
        <dbReference type="EMBL" id="KAJ7196982.1"/>
    </source>
</evidence>
<dbReference type="SUPFAM" id="SSF48264">
    <property type="entry name" value="Cytochrome P450"/>
    <property type="match status" value="1"/>
</dbReference>
<evidence type="ECO:0000256" key="14">
    <source>
        <dbReference type="SAM" id="MobiDB-lite"/>
    </source>
</evidence>
<dbReference type="GO" id="GO:0016020">
    <property type="term" value="C:membrane"/>
    <property type="evidence" value="ECO:0007669"/>
    <property type="project" value="UniProtKB-SubCell"/>
</dbReference>
<dbReference type="PRINTS" id="PR00385">
    <property type="entry name" value="P450"/>
</dbReference>
<feature type="transmembrane region" description="Helical" evidence="15">
    <location>
        <begin position="6"/>
        <end position="23"/>
    </location>
</feature>
<comment type="similarity">
    <text evidence="4">Belongs to the cytochrome P450 family.</text>
</comment>
<dbReference type="Pfam" id="PF00067">
    <property type="entry name" value="p450"/>
    <property type="match status" value="1"/>
</dbReference>
<dbReference type="Proteomes" id="UP001219525">
    <property type="component" value="Unassembled WGS sequence"/>
</dbReference>
<evidence type="ECO:0000256" key="3">
    <source>
        <dbReference type="ARBA" id="ARBA00004721"/>
    </source>
</evidence>
<keyword evidence="8 15" id="KW-1133">Transmembrane helix</keyword>
<evidence type="ECO:0000313" key="17">
    <source>
        <dbReference type="Proteomes" id="UP001219525"/>
    </source>
</evidence>
<keyword evidence="17" id="KW-1185">Reference proteome</keyword>
<reference evidence="16" key="1">
    <citation type="submission" date="2023-03" db="EMBL/GenBank/DDBJ databases">
        <title>Massive genome expansion in bonnet fungi (Mycena s.s.) driven by repeated elements and novel gene families across ecological guilds.</title>
        <authorList>
            <consortium name="Lawrence Berkeley National Laboratory"/>
            <person name="Harder C.B."/>
            <person name="Miyauchi S."/>
            <person name="Viragh M."/>
            <person name="Kuo A."/>
            <person name="Thoen E."/>
            <person name="Andreopoulos B."/>
            <person name="Lu D."/>
            <person name="Skrede I."/>
            <person name="Drula E."/>
            <person name="Henrissat B."/>
            <person name="Morin E."/>
            <person name="Kohler A."/>
            <person name="Barry K."/>
            <person name="LaButti K."/>
            <person name="Morin E."/>
            <person name="Salamov A."/>
            <person name="Lipzen A."/>
            <person name="Mereny Z."/>
            <person name="Hegedus B."/>
            <person name="Baldrian P."/>
            <person name="Stursova M."/>
            <person name="Weitz H."/>
            <person name="Taylor A."/>
            <person name="Grigoriev I.V."/>
            <person name="Nagy L.G."/>
            <person name="Martin F."/>
            <person name="Kauserud H."/>
        </authorList>
    </citation>
    <scope>NUCLEOTIDE SEQUENCE</scope>
    <source>
        <strain evidence="16">9144</strain>
    </source>
</reference>
<dbReference type="GO" id="GO:0005506">
    <property type="term" value="F:iron ion binding"/>
    <property type="evidence" value="ECO:0007669"/>
    <property type="project" value="InterPro"/>
</dbReference>
<evidence type="ECO:0000256" key="9">
    <source>
        <dbReference type="ARBA" id="ARBA00023002"/>
    </source>
</evidence>
<name>A0AAD6UWW7_9AGAR</name>
<dbReference type="EMBL" id="JARJCW010000080">
    <property type="protein sequence ID" value="KAJ7196982.1"/>
    <property type="molecule type" value="Genomic_DNA"/>
</dbReference>
<dbReference type="Gene3D" id="1.10.630.10">
    <property type="entry name" value="Cytochrome P450"/>
    <property type="match status" value="1"/>
</dbReference>
<keyword evidence="12 15" id="KW-0472">Membrane</keyword>
<keyword evidence="11" id="KW-0503">Monooxygenase</keyword>
<dbReference type="InterPro" id="IPR036396">
    <property type="entry name" value="Cyt_P450_sf"/>
</dbReference>
<protein>
    <submittedName>
        <fullName evidence="16">Cytochrome P450</fullName>
    </submittedName>
</protein>
<dbReference type="PANTHER" id="PTHR24305:SF166">
    <property type="entry name" value="CYTOCHROME P450 12A4, MITOCHONDRIAL-RELATED"/>
    <property type="match status" value="1"/>
</dbReference>
<keyword evidence="9" id="KW-0560">Oxidoreductase</keyword>
<dbReference type="InterPro" id="IPR050121">
    <property type="entry name" value="Cytochrome_P450_monoxygenase"/>
</dbReference>
<dbReference type="InterPro" id="IPR001128">
    <property type="entry name" value="Cyt_P450"/>
</dbReference>
<proteinExistence type="inferred from homology"/>
<comment type="subcellular location">
    <subcellularLocation>
        <location evidence="2">Membrane</location>
    </subcellularLocation>
</comment>
<comment type="cofactor">
    <cofactor evidence="1 13">
        <name>heme</name>
        <dbReference type="ChEBI" id="CHEBI:30413"/>
    </cofactor>
</comment>
<dbReference type="AlphaFoldDB" id="A0AAD6UWW7"/>